<dbReference type="EMBL" id="JANIBC010000001">
    <property type="protein sequence ID" value="MCQ8184196.1"/>
    <property type="molecule type" value="Genomic_DNA"/>
</dbReference>
<name>A0A9X2L753_9PROT</name>
<feature type="domain" description="DUF3291" evidence="1">
    <location>
        <begin position="9"/>
        <end position="146"/>
    </location>
</feature>
<dbReference type="InterPro" id="IPR011008">
    <property type="entry name" value="Dimeric_a/b-barrel"/>
</dbReference>
<dbReference type="Proteomes" id="UP001142610">
    <property type="component" value="Unassembled WGS sequence"/>
</dbReference>
<dbReference type="Pfam" id="PF11695">
    <property type="entry name" value="DUF3291"/>
    <property type="match status" value="1"/>
</dbReference>
<dbReference type="RefSeq" id="WP_256618000.1">
    <property type="nucleotide sequence ID" value="NZ_JANIBC010000001.1"/>
</dbReference>
<dbReference type="SUPFAM" id="SSF54909">
    <property type="entry name" value="Dimeric alpha+beta barrel"/>
    <property type="match status" value="1"/>
</dbReference>
<evidence type="ECO:0000259" key="1">
    <source>
        <dbReference type="Pfam" id="PF11695"/>
    </source>
</evidence>
<sequence>MEQPEGTHLAEINIGRTKGTVDDPVMKEFFDRVDAINALAERSPGFVWRMTGEGNHAMDVRWTPDPLDAVNLSVWETPADLANYVWKTAHQHVYNRKAEWFVPSEKPHFVMWWVPIGHLPSLDEAVGRLEQYRAHGPSDQAFGWQELPEAKLFRERRCA</sequence>
<gene>
    <name evidence="2" type="ORF">NOG11_02245</name>
</gene>
<reference evidence="2" key="1">
    <citation type="submission" date="2022-07" db="EMBL/GenBank/DDBJ databases">
        <title>Parvularcula maris sp. nov., an algicidal bacterium isolated from seawater.</title>
        <authorList>
            <person name="Li F."/>
        </authorList>
    </citation>
    <scope>NUCLEOTIDE SEQUENCE</scope>
    <source>
        <strain evidence="2">BGMRC 0090</strain>
    </source>
</reference>
<protein>
    <submittedName>
        <fullName evidence="2">DUF3291 domain-containing protein</fullName>
    </submittedName>
</protein>
<organism evidence="2 3">
    <name type="scientific">Parvularcula maris</name>
    <dbReference type="NCBI Taxonomy" id="2965077"/>
    <lineage>
        <taxon>Bacteria</taxon>
        <taxon>Pseudomonadati</taxon>
        <taxon>Pseudomonadota</taxon>
        <taxon>Alphaproteobacteria</taxon>
        <taxon>Parvularculales</taxon>
        <taxon>Parvularculaceae</taxon>
        <taxon>Parvularcula</taxon>
    </lineage>
</organism>
<dbReference type="AlphaFoldDB" id="A0A9X2L753"/>
<accession>A0A9X2L753</accession>
<comment type="caution">
    <text evidence="2">The sequence shown here is derived from an EMBL/GenBank/DDBJ whole genome shotgun (WGS) entry which is preliminary data.</text>
</comment>
<dbReference type="InterPro" id="IPR021708">
    <property type="entry name" value="DUF3291"/>
</dbReference>
<evidence type="ECO:0000313" key="3">
    <source>
        <dbReference type="Proteomes" id="UP001142610"/>
    </source>
</evidence>
<keyword evidence="3" id="KW-1185">Reference proteome</keyword>
<evidence type="ECO:0000313" key="2">
    <source>
        <dbReference type="EMBL" id="MCQ8184196.1"/>
    </source>
</evidence>
<proteinExistence type="predicted"/>